<keyword evidence="4" id="KW-0540">Nuclease</keyword>
<dbReference type="EMBL" id="JARQWQ010000047">
    <property type="protein sequence ID" value="KAK2557925.1"/>
    <property type="molecule type" value="Genomic_DNA"/>
</dbReference>
<organism evidence="10 11">
    <name type="scientific">Acropora cervicornis</name>
    <name type="common">Staghorn coral</name>
    <dbReference type="NCBI Taxonomy" id="6130"/>
    <lineage>
        <taxon>Eukaryota</taxon>
        <taxon>Metazoa</taxon>
        <taxon>Cnidaria</taxon>
        <taxon>Anthozoa</taxon>
        <taxon>Hexacorallia</taxon>
        <taxon>Scleractinia</taxon>
        <taxon>Astrocoeniina</taxon>
        <taxon>Acroporidae</taxon>
        <taxon>Acropora</taxon>
    </lineage>
</organism>
<evidence type="ECO:0000259" key="8">
    <source>
        <dbReference type="Pfam" id="PF13359"/>
    </source>
</evidence>
<evidence type="ECO:0000256" key="5">
    <source>
        <dbReference type="ARBA" id="ARBA00022723"/>
    </source>
</evidence>
<dbReference type="GO" id="GO:0005634">
    <property type="term" value="C:nucleus"/>
    <property type="evidence" value="ECO:0007669"/>
    <property type="project" value="UniProtKB-SubCell"/>
</dbReference>
<comment type="similarity">
    <text evidence="3">Belongs to the HARBI1 family.</text>
</comment>
<dbReference type="GO" id="GO:0046872">
    <property type="term" value="F:metal ion binding"/>
    <property type="evidence" value="ECO:0007669"/>
    <property type="project" value="UniProtKB-KW"/>
</dbReference>
<gene>
    <name evidence="10" type="ORF">P5673_019912</name>
</gene>
<evidence type="ECO:0000259" key="9">
    <source>
        <dbReference type="Pfam" id="PF26138"/>
    </source>
</evidence>
<keyword evidence="6" id="KW-0378">Hydrolase</keyword>
<evidence type="ECO:0000256" key="2">
    <source>
        <dbReference type="ARBA" id="ARBA00004123"/>
    </source>
</evidence>
<dbReference type="PANTHER" id="PTHR22930">
    <property type="match status" value="1"/>
</dbReference>
<dbReference type="AlphaFoldDB" id="A0AAD9QAZ4"/>
<comment type="cofactor">
    <cofactor evidence="1">
        <name>a divalent metal cation</name>
        <dbReference type="ChEBI" id="CHEBI:60240"/>
    </cofactor>
</comment>
<dbReference type="InterPro" id="IPR027806">
    <property type="entry name" value="HARBI1_dom"/>
</dbReference>
<proteinExistence type="inferred from homology"/>
<comment type="subcellular location">
    <subcellularLocation>
        <location evidence="2">Nucleus</location>
    </subcellularLocation>
</comment>
<evidence type="ECO:0000313" key="10">
    <source>
        <dbReference type="EMBL" id="KAK2557925.1"/>
    </source>
</evidence>
<evidence type="ECO:0000256" key="6">
    <source>
        <dbReference type="ARBA" id="ARBA00022801"/>
    </source>
</evidence>
<feature type="domain" description="DUF8040" evidence="9">
    <location>
        <begin position="67"/>
        <end position="158"/>
    </location>
</feature>
<keyword evidence="5" id="KW-0479">Metal-binding</keyword>
<name>A0AAD9QAZ4_ACRCE</name>
<sequence>MAAALLPFPLMRRVTPFSGENSAEIMNRFRRKRRRKKFEWSMLLVAIIMSQCSIERTIWQLPRTGTWLQHVMDEFSVQEWYENFRLSRATFQFIVEELEPELKLQDTKMRKAVKVENKVALFLYFIASTASYRTLSNLFGLSRGFVCICIRKVAAAVLRKLRPKYMSIGKGDELAHVIANYKEKWGFPMCAGAIDGTHIPISTPQQNHARWPGSVHDARVFSNSQLYVLGCSGRLFPPDVKEEILEQEIHPVILADPAYPMLNWLLKGYPENVNTPRIQRRFNYRLSRARMTVENTFGRWKGRFPRFSKRLDMEVDGAVEVVAAACVIHNICEMRKEPYFVEWLQEGFEQPEEEVIQDGPIDELPGSDVRDTLAAFLCHLKAKTWNWSRPPAFVIALLKVN</sequence>
<evidence type="ECO:0000313" key="11">
    <source>
        <dbReference type="Proteomes" id="UP001249851"/>
    </source>
</evidence>
<protein>
    <submittedName>
        <fullName evidence="10">Nuclease HARBI1</fullName>
    </submittedName>
</protein>
<evidence type="ECO:0000256" key="1">
    <source>
        <dbReference type="ARBA" id="ARBA00001968"/>
    </source>
</evidence>
<dbReference type="PANTHER" id="PTHR22930:SF85">
    <property type="entry name" value="GH03217P-RELATED"/>
    <property type="match status" value="1"/>
</dbReference>
<dbReference type="Pfam" id="PF26138">
    <property type="entry name" value="DUF8040"/>
    <property type="match status" value="1"/>
</dbReference>
<evidence type="ECO:0000256" key="3">
    <source>
        <dbReference type="ARBA" id="ARBA00006958"/>
    </source>
</evidence>
<dbReference type="GO" id="GO:0016787">
    <property type="term" value="F:hydrolase activity"/>
    <property type="evidence" value="ECO:0007669"/>
    <property type="project" value="UniProtKB-KW"/>
</dbReference>
<keyword evidence="7" id="KW-0539">Nucleus</keyword>
<evidence type="ECO:0000256" key="4">
    <source>
        <dbReference type="ARBA" id="ARBA00022722"/>
    </source>
</evidence>
<reference evidence="10" key="2">
    <citation type="journal article" date="2023" name="Science">
        <title>Genomic signatures of disease resistance in endangered staghorn corals.</title>
        <authorList>
            <person name="Vollmer S.V."/>
            <person name="Selwyn J.D."/>
            <person name="Despard B.A."/>
            <person name="Roesel C.L."/>
        </authorList>
    </citation>
    <scope>NUCLEOTIDE SEQUENCE</scope>
    <source>
        <strain evidence="10">K2</strain>
    </source>
</reference>
<feature type="domain" description="DDE Tnp4" evidence="8">
    <location>
        <begin position="210"/>
        <end position="330"/>
    </location>
</feature>
<dbReference type="Proteomes" id="UP001249851">
    <property type="component" value="Unassembled WGS sequence"/>
</dbReference>
<dbReference type="Pfam" id="PF13359">
    <property type="entry name" value="DDE_Tnp_4"/>
    <property type="match status" value="1"/>
</dbReference>
<evidence type="ECO:0000256" key="7">
    <source>
        <dbReference type="ARBA" id="ARBA00023242"/>
    </source>
</evidence>
<dbReference type="InterPro" id="IPR058353">
    <property type="entry name" value="DUF8040"/>
</dbReference>
<accession>A0AAD9QAZ4</accession>
<dbReference type="InterPro" id="IPR045249">
    <property type="entry name" value="HARBI1-like"/>
</dbReference>
<keyword evidence="11" id="KW-1185">Reference proteome</keyword>
<comment type="caution">
    <text evidence="10">The sequence shown here is derived from an EMBL/GenBank/DDBJ whole genome shotgun (WGS) entry which is preliminary data.</text>
</comment>
<reference evidence="10" key="1">
    <citation type="journal article" date="2023" name="G3 (Bethesda)">
        <title>Whole genome assembly and annotation of the endangered Caribbean coral Acropora cervicornis.</title>
        <authorList>
            <person name="Selwyn J.D."/>
            <person name="Vollmer S.V."/>
        </authorList>
    </citation>
    <scope>NUCLEOTIDE SEQUENCE</scope>
    <source>
        <strain evidence="10">K2</strain>
    </source>
</reference>
<dbReference type="GO" id="GO:0004518">
    <property type="term" value="F:nuclease activity"/>
    <property type="evidence" value="ECO:0007669"/>
    <property type="project" value="UniProtKB-KW"/>
</dbReference>